<proteinExistence type="predicted"/>
<evidence type="ECO:0008006" key="3">
    <source>
        <dbReference type="Google" id="ProtNLM"/>
    </source>
</evidence>
<evidence type="ECO:0000313" key="2">
    <source>
        <dbReference type="Proteomes" id="UP001317629"/>
    </source>
</evidence>
<name>A0ABN6VKQ2_9HYPH</name>
<protein>
    <recommendedName>
        <fullName evidence="3">DUF945 domain-containing protein</fullName>
    </recommendedName>
</protein>
<geneLocation type="plasmid" evidence="1 2">
    <name>pSS37A-Re-2</name>
</geneLocation>
<organism evidence="1 2">
    <name type="scientific">Methylocystis iwaonis</name>
    <dbReference type="NCBI Taxonomy" id="2885079"/>
    <lineage>
        <taxon>Bacteria</taxon>
        <taxon>Pseudomonadati</taxon>
        <taxon>Pseudomonadota</taxon>
        <taxon>Alphaproteobacteria</taxon>
        <taxon>Hyphomicrobiales</taxon>
        <taxon>Methylocystaceae</taxon>
        <taxon>Methylocystis</taxon>
    </lineage>
</organism>
<dbReference type="Pfam" id="PF06067">
    <property type="entry name" value="DUF932"/>
    <property type="match status" value="1"/>
</dbReference>
<evidence type="ECO:0000313" key="1">
    <source>
        <dbReference type="EMBL" id="BDV36315.1"/>
    </source>
</evidence>
<sequence length="298" mass="32842">MFAMNHTIYAPRTAAFDGSARALTDDEMRRAAPSIFAVEAHASRSERFAPIPTIEVLRGLQKEGFAPVAVRQSRSRDDSKYDFTKHIIRLRRLDDARAYQVGDTICEIILKNANDGTSAYDLMAGLFRIRCKNSLVAQTATIDSVKVRHSGDAIGKVIEGTYRVLGEAENILAAPQDWGNVKLPYEAKAALAESAHILRFADAEGKVATPIQPAQLLAPRRADDTAGDLWTTFNVIQENVIRGGLSARAPATTDERGRRRRGRMVTTREINGIDQDVKLNKALWVLGERMAQLLKSAA</sequence>
<reference evidence="1 2" key="1">
    <citation type="journal article" date="2023" name="Int. J. Syst. Evol. Microbiol.">
        <title>Methylocystis iwaonis sp. nov., a type II methane-oxidizing bacterium from surface soil of a rice paddy field in Japan, and emended description of the genus Methylocystis (ex Whittenbury et al. 1970) Bowman et al. 1993.</title>
        <authorList>
            <person name="Kaise H."/>
            <person name="Sawadogo J.B."/>
            <person name="Alam M.S."/>
            <person name="Ueno C."/>
            <person name="Dianou D."/>
            <person name="Shinjo R."/>
            <person name="Asakawa S."/>
        </authorList>
    </citation>
    <scope>NUCLEOTIDE SEQUENCE [LARGE SCALE GENOMIC DNA]</scope>
    <source>
        <strain evidence="1 2">SS37A-Re</strain>
    </source>
</reference>
<dbReference type="EMBL" id="AP027144">
    <property type="protein sequence ID" value="BDV36315.1"/>
    <property type="molecule type" value="Genomic_DNA"/>
</dbReference>
<keyword evidence="1" id="KW-0614">Plasmid</keyword>
<accession>A0ABN6VKQ2</accession>
<gene>
    <name evidence="1" type="ORF">SS37A_38450</name>
</gene>
<keyword evidence="2" id="KW-1185">Reference proteome</keyword>
<dbReference type="Proteomes" id="UP001317629">
    <property type="component" value="Plasmid pSS37A-Re-2"/>
</dbReference>
<dbReference type="InterPro" id="IPR026325">
    <property type="entry name" value="DUF932"/>
</dbReference>